<dbReference type="AlphaFoldDB" id="A0A8J2LJK3"/>
<proteinExistence type="predicted"/>
<sequence>MSKAQWTSSPTTAGERSSPYLRWMTSEGLIGTLRVGLRNGNPSWIRNVRCNSDSTFRLQVSTQTSKDTGRIVSAGKLPILIQG</sequence>
<accession>A0A8J2LJK3</accession>
<protein>
    <submittedName>
        <fullName evidence="1">Uncharacterized protein</fullName>
    </submittedName>
</protein>
<keyword evidence="2" id="KW-1185">Reference proteome</keyword>
<organism evidence="1 2">
    <name type="scientific">Allacma fusca</name>
    <dbReference type="NCBI Taxonomy" id="39272"/>
    <lineage>
        <taxon>Eukaryota</taxon>
        <taxon>Metazoa</taxon>
        <taxon>Ecdysozoa</taxon>
        <taxon>Arthropoda</taxon>
        <taxon>Hexapoda</taxon>
        <taxon>Collembola</taxon>
        <taxon>Symphypleona</taxon>
        <taxon>Sminthuridae</taxon>
        <taxon>Allacma</taxon>
    </lineage>
</organism>
<name>A0A8J2LJK3_9HEXA</name>
<evidence type="ECO:0000313" key="2">
    <source>
        <dbReference type="Proteomes" id="UP000708208"/>
    </source>
</evidence>
<dbReference type="Proteomes" id="UP000708208">
    <property type="component" value="Unassembled WGS sequence"/>
</dbReference>
<dbReference type="EMBL" id="CAJVCH010529067">
    <property type="protein sequence ID" value="CAG7823310.1"/>
    <property type="molecule type" value="Genomic_DNA"/>
</dbReference>
<gene>
    <name evidence="1" type="ORF">AFUS01_LOCUS33533</name>
</gene>
<reference evidence="1" key="1">
    <citation type="submission" date="2021-06" db="EMBL/GenBank/DDBJ databases">
        <authorList>
            <person name="Hodson N. C."/>
            <person name="Mongue J. A."/>
            <person name="Jaron S. K."/>
        </authorList>
    </citation>
    <scope>NUCLEOTIDE SEQUENCE</scope>
</reference>
<comment type="caution">
    <text evidence="1">The sequence shown here is derived from an EMBL/GenBank/DDBJ whole genome shotgun (WGS) entry which is preliminary data.</text>
</comment>
<evidence type="ECO:0000313" key="1">
    <source>
        <dbReference type="EMBL" id="CAG7823310.1"/>
    </source>
</evidence>